<dbReference type="GO" id="GO:0016020">
    <property type="term" value="C:membrane"/>
    <property type="evidence" value="ECO:0007669"/>
    <property type="project" value="UniProtKB-SubCell"/>
</dbReference>
<keyword evidence="7 21" id="KW-0812">Transmembrane</keyword>
<feature type="binding site" evidence="19">
    <location>
        <position position="697"/>
    </location>
    <ligand>
        <name>ATP</name>
        <dbReference type="ChEBI" id="CHEBI:30616"/>
    </ligand>
</feature>
<evidence type="ECO:0000256" key="14">
    <source>
        <dbReference type="ARBA" id="ARBA00023136"/>
    </source>
</evidence>
<dbReference type="FunFam" id="2.60.120.430:FF:000004">
    <property type="entry name" value="Putative leucine-rich repeat receptor-like serine/threonine-protein kinase"/>
    <property type="match status" value="1"/>
</dbReference>
<keyword evidence="25" id="KW-1185">Reference proteome</keyword>
<keyword evidence="9" id="KW-0677">Repeat</keyword>
<dbReference type="SMART" id="SM00220">
    <property type="entry name" value="S_TKc"/>
    <property type="match status" value="1"/>
</dbReference>
<comment type="catalytic activity">
    <reaction evidence="17">
        <text>L-threonyl-[protein] + ATP = O-phospho-L-threonyl-[protein] + ADP + H(+)</text>
        <dbReference type="Rhea" id="RHEA:46608"/>
        <dbReference type="Rhea" id="RHEA-COMP:11060"/>
        <dbReference type="Rhea" id="RHEA-COMP:11605"/>
        <dbReference type="ChEBI" id="CHEBI:15378"/>
        <dbReference type="ChEBI" id="CHEBI:30013"/>
        <dbReference type="ChEBI" id="CHEBI:30616"/>
        <dbReference type="ChEBI" id="CHEBI:61977"/>
        <dbReference type="ChEBI" id="CHEBI:456216"/>
        <dbReference type="EC" id="2.7.11.1"/>
    </reaction>
</comment>
<keyword evidence="13 21" id="KW-1133">Transmembrane helix</keyword>
<dbReference type="FunFam" id="3.30.200.20:FF:000217">
    <property type="entry name" value="probable LRR receptor-like serine/threonine-protein kinase At1g53430"/>
    <property type="match status" value="1"/>
</dbReference>
<dbReference type="PANTHER" id="PTHR48006">
    <property type="entry name" value="LEUCINE-RICH REPEAT-CONTAINING PROTEIN DDB_G0281931-RELATED"/>
    <property type="match status" value="1"/>
</dbReference>
<dbReference type="PROSITE" id="PS51450">
    <property type="entry name" value="LRR"/>
    <property type="match status" value="1"/>
</dbReference>
<dbReference type="Proteomes" id="UP001161247">
    <property type="component" value="Chromosome 1"/>
</dbReference>
<feature type="signal peptide" evidence="22">
    <location>
        <begin position="1"/>
        <end position="25"/>
    </location>
</feature>
<evidence type="ECO:0000256" key="18">
    <source>
        <dbReference type="ARBA" id="ARBA00048679"/>
    </source>
</evidence>
<dbReference type="InterPro" id="IPR017441">
    <property type="entry name" value="Protein_kinase_ATP_BS"/>
</dbReference>
<evidence type="ECO:0000256" key="11">
    <source>
        <dbReference type="ARBA" id="ARBA00022777"/>
    </source>
</evidence>
<dbReference type="Pfam" id="PF00560">
    <property type="entry name" value="LRR_1"/>
    <property type="match status" value="1"/>
</dbReference>
<evidence type="ECO:0000256" key="5">
    <source>
        <dbReference type="ARBA" id="ARBA00022614"/>
    </source>
</evidence>
<dbReference type="InterPro" id="IPR011009">
    <property type="entry name" value="Kinase-like_dom_sf"/>
</dbReference>
<dbReference type="Gene3D" id="3.30.200.20">
    <property type="entry name" value="Phosphorylase Kinase, domain 1"/>
    <property type="match status" value="1"/>
</dbReference>
<evidence type="ECO:0000256" key="13">
    <source>
        <dbReference type="ARBA" id="ARBA00022989"/>
    </source>
</evidence>
<dbReference type="InterPro" id="IPR000719">
    <property type="entry name" value="Prot_kinase_dom"/>
</dbReference>
<dbReference type="FunFam" id="1.10.510.10:FF:000044">
    <property type="entry name" value="Putative LRR receptor-like serine/threonine-protein kinase"/>
    <property type="match status" value="1"/>
</dbReference>
<evidence type="ECO:0000259" key="23">
    <source>
        <dbReference type="PROSITE" id="PS50011"/>
    </source>
</evidence>
<dbReference type="PROSITE" id="PS00107">
    <property type="entry name" value="PROTEIN_KINASE_ATP"/>
    <property type="match status" value="1"/>
</dbReference>
<dbReference type="CDD" id="cd14066">
    <property type="entry name" value="STKc_IRAK"/>
    <property type="match status" value="1"/>
</dbReference>
<feature type="transmembrane region" description="Helical" evidence="21">
    <location>
        <begin position="610"/>
        <end position="632"/>
    </location>
</feature>
<keyword evidence="8 22" id="KW-0732">Signal</keyword>
<keyword evidence="10 19" id="KW-0547">Nucleotide-binding</keyword>
<dbReference type="InterPro" id="IPR055414">
    <property type="entry name" value="LRR_R13L4/SHOC2-like"/>
</dbReference>
<organism evidence="24 25">
    <name type="scientific">Oldenlandia corymbosa var. corymbosa</name>
    <dbReference type="NCBI Taxonomy" id="529605"/>
    <lineage>
        <taxon>Eukaryota</taxon>
        <taxon>Viridiplantae</taxon>
        <taxon>Streptophyta</taxon>
        <taxon>Embryophyta</taxon>
        <taxon>Tracheophyta</taxon>
        <taxon>Spermatophyta</taxon>
        <taxon>Magnoliopsida</taxon>
        <taxon>eudicotyledons</taxon>
        <taxon>Gunneridae</taxon>
        <taxon>Pentapetalae</taxon>
        <taxon>asterids</taxon>
        <taxon>lamiids</taxon>
        <taxon>Gentianales</taxon>
        <taxon>Rubiaceae</taxon>
        <taxon>Rubioideae</taxon>
        <taxon>Spermacoceae</taxon>
        <taxon>Hedyotis-Oldenlandia complex</taxon>
        <taxon>Oldenlandia</taxon>
    </lineage>
</organism>
<evidence type="ECO:0000256" key="9">
    <source>
        <dbReference type="ARBA" id="ARBA00022737"/>
    </source>
</evidence>
<dbReference type="GO" id="GO:0004674">
    <property type="term" value="F:protein serine/threonine kinase activity"/>
    <property type="evidence" value="ECO:0007669"/>
    <property type="project" value="UniProtKB-KW"/>
</dbReference>
<dbReference type="FunFam" id="3.80.10.10:FF:000452">
    <property type="entry name" value="Probable LRR receptor-like serine/threonine-protein kinase RFK1"/>
    <property type="match status" value="1"/>
</dbReference>
<feature type="domain" description="Protein kinase" evidence="23">
    <location>
        <begin position="669"/>
        <end position="955"/>
    </location>
</feature>
<dbReference type="PANTHER" id="PTHR48006:SF66">
    <property type="entry name" value="PROTEIN KINASE DOMAIN-CONTAINING PROTEIN"/>
    <property type="match status" value="1"/>
</dbReference>
<evidence type="ECO:0000256" key="22">
    <source>
        <dbReference type="SAM" id="SignalP"/>
    </source>
</evidence>
<evidence type="ECO:0000256" key="20">
    <source>
        <dbReference type="SAM" id="MobiDB-lite"/>
    </source>
</evidence>
<dbReference type="InterPro" id="IPR001611">
    <property type="entry name" value="Leu-rich_rpt"/>
</dbReference>
<keyword evidence="14 21" id="KW-0472">Membrane</keyword>
<dbReference type="PROSITE" id="PS00108">
    <property type="entry name" value="PROTEIN_KINASE_ST"/>
    <property type="match status" value="1"/>
</dbReference>
<keyword evidence="15" id="KW-0675">Receptor</keyword>
<dbReference type="InterPro" id="IPR021720">
    <property type="entry name" value="Malectin_dom"/>
</dbReference>
<feature type="compositionally biased region" description="Polar residues" evidence="20">
    <location>
        <begin position="971"/>
        <end position="997"/>
    </location>
</feature>
<dbReference type="SUPFAM" id="SSF52058">
    <property type="entry name" value="L domain-like"/>
    <property type="match status" value="1"/>
</dbReference>
<keyword evidence="3" id="KW-0723">Serine/threonine-protein kinase</keyword>
<evidence type="ECO:0000256" key="15">
    <source>
        <dbReference type="ARBA" id="ARBA00023170"/>
    </source>
</evidence>
<dbReference type="InterPro" id="IPR032675">
    <property type="entry name" value="LRR_dom_sf"/>
</dbReference>
<comment type="catalytic activity">
    <reaction evidence="18">
        <text>L-seryl-[protein] + ATP = O-phospho-L-seryl-[protein] + ADP + H(+)</text>
        <dbReference type="Rhea" id="RHEA:17989"/>
        <dbReference type="Rhea" id="RHEA-COMP:9863"/>
        <dbReference type="Rhea" id="RHEA-COMP:11604"/>
        <dbReference type="ChEBI" id="CHEBI:15378"/>
        <dbReference type="ChEBI" id="CHEBI:29999"/>
        <dbReference type="ChEBI" id="CHEBI:30616"/>
        <dbReference type="ChEBI" id="CHEBI:83421"/>
        <dbReference type="ChEBI" id="CHEBI:456216"/>
        <dbReference type="EC" id="2.7.11.1"/>
    </reaction>
</comment>
<accession>A0AAV1BZ94</accession>
<dbReference type="AlphaFoldDB" id="A0AAV1BZ94"/>
<keyword evidence="6" id="KW-0808">Transferase</keyword>
<evidence type="ECO:0000256" key="17">
    <source>
        <dbReference type="ARBA" id="ARBA00047899"/>
    </source>
</evidence>
<evidence type="ECO:0000313" key="24">
    <source>
        <dbReference type="EMBL" id="CAI9087855.1"/>
    </source>
</evidence>
<evidence type="ECO:0000256" key="19">
    <source>
        <dbReference type="PROSITE-ProRule" id="PRU10141"/>
    </source>
</evidence>
<keyword evidence="5" id="KW-0433">Leucine-rich repeat</keyword>
<keyword evidence="11" id="KW-0418">Kinase</keyword>
<evidence type="ECO:0000256" key="16">
    <source>
        <dbReference type="ARBA" id="ARBA00023180"/>
    </source>
</evidence>
<gene>
    <name evidence="24" type="ORF">OLC1_LOCUS574</name>
</gene>
<dbReference type="InterPro" id="IPR051824">
    <property type="entry name" value="LRR_Rcpt-Like_S/T_Kinase"/>
</dbReference>
<keyword evidence="12 19" id="KW-0067">ATP-binding</keyword>
<dbReference type="Pfam" id="PF23598">
    <property type="entry name" value="LRR_14"/>
    <property type="match status" value="1"/>
</dbReference>
<evidence type="ECO:0000313" key="25">
    <source>
        <dbReference type="Proteomes" id="UP001161247"/>
    </source>
</evidence>
<dbReference type="SUPFAM" id="SSF56112">
    <property type="entry name" value="Protein kinase-like (PK-like)"/>
    <property type="match status" value="1"/>
</dbReference>
<evidence type="ECO:0000256" key="3">
    <source>
        <dbReference type="ARBA" id="ARBA00022527"/>
    </source>
</evidence>
<dbReference type="PROSITE" id="PS50011">
    <property type="entry name" value="PROTEIN_KINASE_DOM"/>
    <property type="match status" value="1"/>
</dbReference>
<evidence type="ECO:0000256" key="4">
    <source>
        <dbReference type="ARBA" id="ARBA00022553"/>
    </source>
</evidence>
<evidence type="ECO:0000256" key="8">
    <source>
        <dbReference type="ARBA" id="ARBA00022729"/>
    </source>
</evidence>
<evidence type="ECO:0000256" key="7">
    <source>
        <dbReference type="ARBA" id="ARBA00022692"/>
    </source>
</evidence>
<dbReference type="GO" id="GO:0005524">
    <property type="term" value="F:ATP binding"/>
    <property type="evidence" value="ECO:0007669"/>
    <property type="project" value="UniProtKB-UniRule"/>
</dbReference>
<feature type="region of interest" description="Disordered" evidence="20">
    <location>
        <begin position="967"/>
        <end position="997"/>
    </location>
</feature>
<evidence type="ECO:0000256" key="21">
    <source>
        <dbReference type="SAM" id="Phobius"/>
    </source>
</evidence>
<protein>
    <recommendedName>
        <fullName evidence="2">non-specific serine/threonine protein kinase</fullName>
        <ecNumber evidence="2">2.7.11.1</ecNumber>
    </recommendedName>
</protein>
<evidence type="ECO:0000256" key="2">
    <source>
        <dbReference type="ARBA" id="ARBA00012513"/>
    </source>
</evidence>
<sequence length="997" mass="109820">MKAVSSKNSLVAFLLIICWCSSVQLLCFFSIPTAAQSTNGTLPQAEIDALKAIADELGKHDWDFNLNPCDGNANWSSPKRDQYNNTLHCNCTFPDGVCHVEKLFLKGQDLQGVLPPSLAKLPYLKTIDLTRNYLSGTIPPEWASMNLEYLSVIVNRLSGPIPAYLGNITTLVYVSLESNMFNGTIPDELGKLENLANLILSANNLTGDLPTALNNLTKLQELRLSSNNFTGSLPNFQNWTNLQYLELEATGFQGPIPSSISALQSLTELRISDLNGSAAEFPQLRGMTNMSSLVLRNCNISGNIPGDLANMPNLKNLDLSFNKLEGGIPDLSGVPNLETMYLTGNALTGPIPDWIKSSDAKHQIDLSYNNFSPDSEPSTCRETLNLYRSCDDGKPFAQAKCLQPCSKDYYSLHINCGGDKTTAGNRIFDADLDPGGPAKFVPNYIESWGTSNTGDFWGVNSSVYTAQNVSVITANDSGLYASARRSPLSLTYYGRCLANGNYTVTLHFAEIILRDTRSYQSLGRRIFDVYIQGERILKDFDIEEEAQGVDKPVQKEYRGVLVDNGILEIRLAYAGKGSTAVPRRGTYGPLISAISVQSEFPPPSKGKKKIFIAVGTSVAALVTILAVLGIMWRRQYARNHISREEELKGLDLRTGIFTYRQIQAATENFSAENKIGEGGFGAVYKGTLLDGTIIAVKQLSQKSKQGNREFVNEVGIISGLLHPNVVRLYGCCIEGNQLFLVYEYMENNNLARALFGPEELQLEMDWPTRQRICVGISKGLAFLHDESTLKIVHRDIKTNNILLDKELNPKISDFGLAKLDEEENTHISTRVAGTIGYMAPEYALWGYLTFKADVYSFGIVALEIVAGKSNMAYRPSEDYVCLLDWALVLQTKGSLLELVDPRLGSNFNEEKALRMIKVALMCTNPSPALRPTMSSVVSLLEGRSRDDDLTSDPSIYHDGLKLQGLRDKYSELQQSTSSHSVSNPSEKDTTSLSSTRS</sequence>
<name>A0AAV1BZ94_OLDCO</name>
<evidence type="ECO:0000256" key="1">
    <source>
        <dbReference type="ARBA" id="ARBA00004479"/>
    </source>
</evidence>
<dbReference type="Gene3D" id="3.80.10.10">
    <property type="entry name" value="Ribonuclease Inhibitor"/>
    <property type="match status" value="3"/>
</dbReference>
<dbReference type="EC" id="2.7.11.1" evidence="2"/>
<keyword evidence="16" id="KW-0325">Glycoprotein</keyword>
<dbReference type="Pfam" id="PF00069">
    <property type="entry name" value="Pkinase"/>
    <property type="match status" value="1"/>
</dbReference>
<dbReference type="Gene3D" id="2.60.120.430">
    <property type="entry name" value="Galactose-binding lectin"/>
    <property type="match status" value="1"/>
</dbReference>
<dbReference type="Gene3D" id="1.10.510.10">
    <property type="entry name" value="Transferase(Phosphotransferase) domain 1"/>
    <property type="match status" value="1"/>
</dbReference>
<evidence type="ECO:0000256" key="10">
    <source>
        <dbReference type="ARBA" id="ARBA00022741"/>
    </source>
</evidence>
<reference evidence="24" key="1">
    <citation type="submission" date="2023-03" db="EMBL/GenBank/DDBJ databases">
        <authorList>
            <person name="Julca I."/>
        </authorList>
    </citation>
    <scope>NUCLEOTIDE SEQUENCE</scope>
</reference>
<dbReference type="EMBL" id="OX459118">
    <property type="protein sequence ID" value="CAI9087855.1"/>
    <property type="molecule type" value="Genomic_DNA"/>
</dbReference>
<evidence type="ECO:0000256" key="12">
    <source>
        <dbReference type="ARBA" id="ARBA00022840"/>
    </source>
</evidence>
<comment type="subcellular location">
    <subcellularLocation>
        <location evidence="1">Membrane</location>
        <topology evidence="1">Single-pass type I membrane protein</topology>
    </subcellularLocation>
</comment>
<evidence type="ECO:0000256" key="6">
    <source>
        <dbReference type="ARBA" id="ARBA00022679"/>
    </source>
</evidence>
<dbReference type="InterPro" id="IPR008271">
    <property type="entry name" value="Ser/Thr_kinase_AS"/>
</dbReference>
<keyword evidence="4" id="KW-0597">Phosphoprotein</keyword>
<feature type="chain" id="PRO_5043583912" description="non-specific serine/threonine protein kinase" evidence="22">
    <location>
        <begin position="26"/>
        <end position="997"/>
    </location>
</feature>
<dbReference type="Pfam" id="PF11721">
    <property type="entry name" value="Malectin"/>
    <property type="match status" value="1"/>
</dbReference>
<proteinExistence type="predicted"/>